<name>A0AAV3T8V7_9EURY</name>
<comment type="caution">
    <text evidence="1">The sequence shown here is derived from an EMBL/GenBank/DDBJ whole genome shotgun (WGS) entry which is preliminary data.</text>
</comment>
<organism evidence="1 2">
    <name type="scientific">Natronoarchaeum mannanilyticum</name>
    <dbReference type="NCBI Taxonomy" id="926360"/>
    <lineage>
        <taxon>Archaea</taxon>
        <taxon>Methanobacteriati</taxon>
        <taxon>Methanobacteriota</taxon>
        <taxon>Stenosarchaea group</taxon>
        <taxon>Halobacteria</taxon>
        <taxon>Halobacteriales</taxon>
        <taxon>Natronoarchaeaceae</taxon>
    </lineage>
</organism>
<dbReference type="AlphaFoldDB" id="A0AAV3T8V7"/>
<evidence type="ECO:0000313" key="1">
    <source>
        <dbReference type="EMBL" id="GAA0672453.1"/>
    </source>
</evidence>
<proteinExistence type="predicted"/>
<sequence>MDLSAPARNRFVCQRPVVAVGDRDRVRRFVSKTLRGAGRQLEEARQAYHEGQRTASLPRDEDGKVRIVCRRYAERRAVNLDADGRPECFDPDHPGCRGCAEDVREGVVETW</sequence>
<protein>
    <submittedName>
        <fullName evidence="1">Uncharacterized protein</fullName>
    </submittedName>
</protein>
<dbReference type="InterPro" id="IPR055517">
    <property type="entry name" value="DUF7091"/>
</dbReference>
<keyword evidence="2" id="KW-1185">Reference proteome</keyword>
<gene>
    <name evidence="1" type="ORF">GCM10009020_18950</name>
</gene>
<accession>A0AAV3T8V7</accession>
<dbReference type="EMBL" id="BAAADV010000003">
    <property type="protein sequence ID" value="GAA0672453.1"/>
    <property type="molecule type" value="Genomic_DNA"/>
</dbReference>
<dbReference type="Proteomes" id="UP001500420">
    <property type="component" value="Unassembled WGS sequence"/>
</dbReference>
<evidence type="ECO:0000313" key="2">
    <source>
        <dbReference type="Proteomes" id="UP001500420"/>
    </source>
</evidence>
<dbReference type="Pfam" id="PF23367">
    <property type="entry name" value="DUF7091"/>
    <property type="match status" value="1"/>
</dbReference>
<reference evidence="1 2" key="1">
    <citation type="journal article" date="2019" name="Int. J. Syst. Evol. Microbiol.">
        <title>The Global Catalogue of Microorganisms (GCM) 10K type strain sequencing project: providing services to taxonomists for standard genome sequencing and annotation.</title>
        <authorList>
            <consortium name="The Broad Institute Genomics Platform"/>
            <consortium name="The Broad Institute Genome Sequencing Center for Infectious Disease"/>
            <person name="Wu L."/>
            <person name="Ma J."/>
        </authorList>
    </citation>
    <scope>NUCLEOTIDE SEQUENCE [LARGE SCALE GENOMIC DNA]</scope>
    <source>
        <strain evidence="1 2">JCM 16328</strain>
    </source>
</reference>